<protein>
    <submittedName>
        <fullName evidence="2">Uncharacterized protein</fullName>
    </submittedName>
</protein>
<keyword evidence="3" id="KW-1185">Reference proteome</keyword>
<evidence type="ECO:0000313" key="2">
    <source>
        <dbReference type="EMBL" id="KAB1265418.1"/>
    </source>
</evidence>
<evidence type="ECO:0000313" key="3">
    <source>
        <dbReference type="Proteomes" id="UP000299084"/>
    </source>
</evidence>
<dbReference type="Proteomes" id="UP000299084">
    <property type="component" value="Unassembled WGS sequence"/>
</dbReference>
<sequence>MDTLPSPRKALRSSAAGSPLSLGFVALFVGSAEPWHKPQPPEPPPNSTRGQLRLPALGPGTPSEDPANSCGLRSGVARSGAEGKKGVTQGRSKKELENKKEGGGKQAQGTVGVPGTPLPVTVLQPQENLLSVSLGRTGLPVTPRRSGQSAGTPGRPQEWGREGWLALGHRARSRDGGTSWTALRVRGHRQALWGSWLGVTKGGKGGEGVGGEENQVLGLRPGRVCWNKACTTPCAELGKRDFLIPPLNPGAQVPGFLGPGFLLADPGPTPHPSQGLYQHLLNVRGCQEEGPLLLPARDSPHRPGVPGVLHPNPQCPDPLPIAPSYPEDPLSVPEEGYSGSIVTQSTVNTVSWGAAARVGSQETNGGRERSGPEVGVWSELDGSIYVAWASSESPAGEAGWDRGEGGGCVCAQRAAVGSRRPGQATKRPGPLSELGRVQSRWAQGRVRIRREDPGRRGNSPDTWQRRSWGPRELAAVAENSSRQRRASVSSTSKSSFRVQASAGPQLSLPFPWGPRSPNQPKPLAPAPHPSPSPSVPAWPAEPGAAYLTIQVVEPSPGDYKLPALAIIAQWVGAVDFGLLPATHRPVHT</sequence>
<feature type="compositionally biased region" description="Pro residues" evidence="1">
    <location>
        <begin position="511"/>
        <end position="536"/>
    </location>
</feature>
<evidence type="ECO:0000256" key="1">
    <source>
        <dbReference type="SAM" id="MobiDB-lite"/>
    </source>
</evidence>
<feature type="compositionally biased region" description="Pro residues" evidence="1">
    <location>
        <begin position="37"/>
        <end position="46"/>
    </location>
</feature>
<feature type="compositionally biased region" description="Basic and acidic residues" evidence="1">
    <location>
        <begin position="92"/>
        <end position="103"/>
    </location>
</feature>
<comment type="caution">
    <text evidence="2">The sequence shown here is derived from an EMBL/GenBank/DDBJ whole genome shotgun (WGS) entry which is preliminary data.</text>
</comment>
<dbReference type="EMBL" id="JWIN03000016">
    <property type="protein sequence ID" value="KAB1265418.1"/>
    <property type="molecule type" value="Genomic_DNA"/>
</dbReference>
<dbReference type="AlphaFoldDB" id="A0A5N4D2R6"/>
<organism evidence="2 3">
    <name type="scientific">Camelus dromedarius</name>
    <name type="common">Dromedary</name>
    <name type="synonym">Arabian camel</name>
    <dbReference type="NCBI Taxonomy" id="9838"/>
    <lineage>
        <taxon>Eukaryota</taxon>
        <taxon>Metazoa</taxon>
        <taxon>Chordata</taxon>
        <taxon>Craniata</taxon>
        <taxon>Vertebrata</taxon>
        <taxon>Euteleostomi</taxon>
        <taxon>Mammalia</taxon>
        <taxon>Eutheria</taxon>
        <taxon>Laurasiatheria</taxon>
        <taxon>Artiodactyla</taxon>
        <taxon>Tylopoda</taxon>
        <taxon>Camelidae</taxon>
        <taxon>Camelus</taxon>
    </lineage>
</organism>
<proteinExistence type="predicted"/>
<reference evidence="2 3" key="1">
    <citation type="journal article" date="2019" name="Mol. Ecol. Resour.">
        <title>Improving Illumina assemblies with Hi-C and long reads: an example with the North African dromedary.</title>
        <authorList>
            <person name="Elbers J.P."/>
            <person name="Rogers M.F."/>
            <person name="Perelman P.L."/>
            <person name="Proskuryakova A.A."/>
            <person name="Serdyukova N.A."/>
            <person name="Johnson W.E."/>
            <person name="Horin P."/>
            <person name="Corander J."/>
            <person name="Murphy D."/>
            <person name="Burger P.A."/>
        </authorList>
    </citation>
    <scope>NUCLEOTIDE SEQUENCE [LARGE SCALE GENOMIC DNA]</scope>
    <source>
        <strain evidence="2">Drom800</strain>
        <tissue evidence="2">Blood</tissue>
    </source>
</reference>
<feature type="region of interest" description="Disordered" evidence="1">
    <location>
        <begin position="415"/>
        <end position="536"/>
    </location>
</feature>
<feature type="region of interest" description="Disordered" evidence="1">
    <location>
        <begin position="139"/>
        <end position="160"/>
    </location>
</feature>
<accession>A0A5N4D2R6</accession>
<name>A0A5N4D2R6_CAMDR</name>
<gene>
    <name evidence="2" type="ORF">Cadr_000018668</name>
</gene>
<feature type="region of interest" description="Disordered" evidence="1">
    <location>
        <begin position="33"/>
        <end position="116"/>
    </location>
</feature>